<evidence type="ECO:0000256" key="4">
    <source>
        <dbReference type="ARBA" id="ARBA00022692"/>
    </source>
</evidence>
<keyword evidence="5" id="KW-0472">Membrane</keyword>
<keyword evidence="2" id="KW-0813">Transport</keyword>
<accession>A0A1J5R512</accession>
<organism evidence="7">
    <name type="scientific">mine drainage metagenome</name>
    <dbReference type="NCBI Taxonomy" id="410659"/>
    <lineage>
        <taxon>unclassified sequences</taxon>
        <taxon>metagenomes</taxon>
        <taxon>ecological metagenomes</taxon>
    </lineage>
</organism>
<dbReference type="Pfam" id="PF02321">
    <property type="entry name" value="OEP"/>
    <property type="match status" value="2"/>
</dbReference>
<dbReference type="PANTHER" id="PTHR30026:SF20">
    <property type="entry name" value="OUTER MEMBRANE PROTEIN TOLC"/>
    <property type="match status" value="1"/>
</dbReference>
<evidence type="ECO:0000256" key="6">
    <source>
        <dbReference type="ARBA" id="ARBA00023237"/>
    </source>
</evidence>
<name>A0A1J5R512_9ZZZZ</name>
<comment type="subcellular location">
    <subcellularLocation>
        <location evidence="1">Cell outer membrane</location>
    </subcellularLocation>
</comment>
<evidence type="ECO:0000256" key="2">
    <source>
        <dbReference type="ARBA" id="ARBA00022448"/>
    </source>
</evidence>
<dbReference type="InterPro" id="IPR010130">
    <property type="entry name" value="T1SS_OMP_TolC"/>
</dbReference>
<dbReference type="InterPro" id="IPR003423">
    <property type="entry name" value="OMP_efflux"/>
</dbReference>
<keyword evidence="3" id="KW-1134">Transmembrane beta strand</keyword>
<dbReference type="GO" id="GO:0015562">
    <property type="term" value="F:efflux transmembrane transporter activity"/>
    <property type="evidence" value="ECO:0007669"/>
    <property type="project" value="InterPro"/>
</dbReference>
<dbReference type="AlphaFoldDB" id="A0A1J5R512"/>
<evidence type="ECO:0000256" key="5">
    <source>
        <dbReference type="ARBA" id="ARBA00023136"/>
    </source>
</evidence>
<evidence type="ECO:0000256" key="1">
    <source>
        <dbReference type="ARBA" id="ARBA00004442"/>
    </source>
</evidence>
<dbReference type="GO" id="GO:0015288">
    <property type="term" value="F:porin activity"/>
    <property type="evidence" value="ECO:0007669"/>
    <property type="project" value="TreeGrafter"/>
</dbReference>
<gene>
    <name evidence="7" type="primary">bepC_7</name>
    <name evidence="7" type="ORF">GALL_270300</name>
</gene>
<dbReference type="Gene3D" id="1.20.1600.10">
    <property type="entry name" value="Outer membrane efflux proteins (OEP)"/>
    <property type="match status" value="1"/>
</dbReference>
<dbReference type="PANTHER" id="PTHR30026">
    <property type="entry name" value="OUTER MEMBRANE PROTEIN TOLC"/>
    <property type="match status" value="1"/>
</dbReference>
<dbReference type="GO" id="GO:1990281">
    <property type="term" value="C:efflux pump complex"/>
    <property type="evidence" value="ECO:0007669"/>
    <property type="project" value="TreeGrafter"/>
</dbReference>
<proteinExistence type="predicted"/>
<dbReference type="GO" id="GO:0009279">
    <property type="term" value="C:cell outer membrane"/>
    <property type="evidence" value="ECO:0007669"/>
    <property type="project" value="UniProtKB-SubCell"/>
</dbReference>
<comment type="caution">
    <text evidence="7">The sequence shown here is derived from an EMBL/GenBank/DDBJ whole genome shotgun (WGS) entry which is preliminary data.</text>
</comment>
<dbReference type="EMBL" id="MLJW01000271">
    <property type="protein sequence ID" value="OIQ91064.1"/>
    <property type="molecule type" value="Genomic_DNA"/>
</dbReference>
<keyword evidence="4" id="KW-0812">Transmembrane</keyword>
<dbReference type="InterPro" id="IPR051906">
    <property type="entry name" value="TolC-like"/>
</dbReference>
<dbReference type="NCBIfam" id="TIGR01844">
    <property type="entry name" value="type_I_sec_TolC"/>
    <property type="match status" value="1"/>
</dbReference>
<protein>
    <submittedName>
        <fullName evidence="7">Outer membrane efflux protein BepC</fullName>
    </submittedName>
</protein>
<keyword evidence="6" id="KW-0998">Cell outer membrane</keyword>
<reference evidence="7" key="1">
    <citation type="submission" date="2016-10" db="EMBL/GenBank/DDBJ databases">
        <title>Sequence of Gallionella enrichment culture.</title>
        <authorList>
            <person name="Poehlein A."/>
            <person name="Muehling M."/>
            <person name="Daniel R."/>
        </authorList>
    </citation>
    <scope>NUCLEOTIDE SEQUENCE</scope>
</reference>
<evidence type="ECO:0000313" key="7">
    <source>
        <dbReference type="EMBL" id="OIQ91064.1"/>
    </source>
</evidence>
<evidence type="ECO:0000256" key="3">
    <source>
        <dbReference type="ARBA" id="ARBA00022452"/>
    </source>
</evidence>
<sequence>MHIILRAGMRPALLAAAALFLAGPASATSLESEINGLLDSHPLIQAAKHGVQSAEQGVGAARSGYLPVVRAQSDVGPNFTSSTMREGMYGKSFMRNGEYGAMTVTQHLYDGNATNASVDTALSAKESSEASLRMTRQNTILEGVRAYLDISRQLTLVRLARENEHRLQTQLHLENERVQRGSGMAVDVLSAKQRLQVAMERRIAFEGALQQALARYQQVFGHPPEVSQAARPPLPPVDLIPATLDDAITAAQSDNPALQVAQKNVEVSQHHIETARSGYMPTLDLVGRSDYGSYANGVAGMQRDWAVLLELNWELFSGFKTEAQVAEASYDYGASKDNANETGRKVSEAVRMAWSQLATARERLGLLENAVNLAHEVFDARKKMHEAGKETMINVLDAESNITNADITYANADFDLRMAAYQLVHDMGRLEVANLDRRPPLNSPAPLAR</sequence>
<dbReference type="SUPFAM" id="SSF56954">
    <property type="entry name" value="Outer membrane efflux proteins (OEP)"/>
    <property type="match status" value="1"/>
</dbReference>